<gene>
    <name evidence="2" type="ORF">HON47_01380</name>
</gene>
<feature type="transmembrane region" description="Helical" evidence="1">
    <location>
        <begin position="40"/>
        <end position="62"/>
    </location>
</feature>
<dbReference type="EMBL" id="JABJNZ010000021">
    <property type="protein sequence ID" value="MBT4870207.1"/>
    <property type="molecule type" value="Genomic_DNA"/>
</dbReference>
<evidence type="ECO:0000313" key="2">
    <source>
        <dbReference type="EMBL" id="MBT4870207.1"/>
    </source>
</evidence>
<evidence type="ECO:0000313" key="3">
    <source>
        <dbReference type="Proteomes" id="UP000722459"/>
    </source>
</evidence>
<evidence type="ECO:0008006" key="4">
    <source>
        <dbReference type="Google" id="ProtNLM"/>
    </source>
</evidence>
<accession>A0A8T5GET6</accession>
<sequence>MEKAQGTFWNQAKHSFVGVMNLSSPQSSIKKARAQGAIEYLLIIAAAVLVVSIVIIAVTGALGGGQNQTDASITSQGNSFSKLALTNIEDNMVLYWKLNDGTVNDYFEINNGSTSNVDLGVQGKYGKGAKLSGPNSYLILSRGIAIGNNVTYGGWVKFDNFDCPDNYCVFVEQDGADEDSYQIYTDATNFRGATSSESKVYCWDGDVDNYSASIMGEGYLVSAEVWHNILCVHNGEEMCVWVDGKKGDCWDTSKEVNSNVHFGVGGLKEMSEYWMQGTVDEIMVWNRTLKDSELKALFEIGAEIR</sequence>
<keyword evidence="1" id="KW-0472">Membrane</keyword>
<reference evidence="2" key="1">
    <citation type="journal article" date="2021" name="ISME J.">
        <title>Mercury methylation by metabolically versatile and cosmopolitan marine bacteria.</title>
        <authorList>
            <person name="Lin H."/>
            <person name="Ascher D.B."/>
            <person name="Myung Y."/>
            <person name="Lamborg C.H."/>
            <person name="Hallam S.J."/>
            <person name="Gionfriddo C.M."/>
            <person name="Holt K.E."/>
            <person name="Moreau J.W."/>
        </authorList>
    </citation>
    <scope>NUCLEOTIDE SEQUENCE</scope>
    <source>
        <strain evidence="2">SI075_bin30</strain>
    </source>
</reference>
<dbReference type="SUPFAM" id="SSF49899">
    <property type="entry name" value="Concanavalin A-like lectins/glucanases"/>
    <property type="match status" value="1"/>
</dbReference>
<dbReference type="Proteomes" id="UP000722459">
    <property type="component" value="Unassembled WGS sequence"/>
</dbReference>
<dbReference type="InterPro" id="IPR013320">
    <property type="entry name" value="ConA-like_dom_sf"/>
</dbReference>
<organism evidence="2 3">
    <name type="scientific">Candidatus Iainarchaeum sp</name>
    <dbReference type="NCBI Taxonomy" id="3101447"/>
    <lineage>
        <taxon>Archaea</taxon>
        <taxon>Candidatus Iainarchaeota</taxon>
        <taxon>Candidatus Iainarchaeia</taxon>
        <taxon>Candidatus Iainarchaeales</taxon>
        <taxon>Candidatus Iainarchaeaceae</taxon>
        <taxon>Candidatus Iainarchaeum</taxon>
    </lineage>
</organism>
<keyword evidence="1" id="KW-0812">Transmembrane</keyword>
<dbReference type="Gene3D" id="2.60.120.200">
    <property type="match status" value="1"/>
</dbReference>
<comment type="caution">
    <text evidence="2">The sequence shown here is derived from an EMBL/GenBank/DDBJ whole genome shotgun (WGS) entry which is preliminary data.</text>
</comment>
<proteinExistence type="predicted"/>
<name>A0A8T5GET6_9ARCH</name>
<protein>
    <recommendedName>
        <fullName evidence="4">LamG domain-containing protein</fullName>
    </recommendedName>
</protein>
<evidence type="ECO:0000256" key="1">
    <source>
        <dbReference type="SAM" id="Phobius"/>
    </source>
</evidence>
<dbReference type="Pfam" id="PF13385">
    <property type="entry name" value="Laminin_G_3"/>
    <property type="match status" value="1"/>
</dbReference>
<dbReference type="AlphaFoldDB" id="A0A8T5GET6"/>
<keyword evidence="1" id="KW-1133">Transmembrane helix</keyword>